<sequence length="90" mass="10479">MCPAPLRAIRAFYKRCTVIALRFTIRDTVGRNRMISSTPKGLEKGVDVRREELFFTFRVIARKNGNSYLHDSNVYYEFGVSEDKLLFGRL</sequence>
<reference evidence="1" key="1">
    <citation type="submission" date="2020-08" db="EMBL/GenBank/DDBJ databases">
        <title>Multicomponent nature underlies the extraordinary mechanical properties of spider dragline silk.</title>
        <authorList>
            <person name="Kono N."/>
            <person name="Nakamura H."/>
            <person name="Mori M."/>
            <person name="Yoshida Y."/>
            <person name="Ohtoshi R."/>
            <person name="Malay A.D."/>
            <person name="Moran D.A.P."/>
            <person name="Tomita M."/>
            <person name="Numata K."/>
            <person name="Arakawa K."/>
        </authorList>
    </citation>
    <scope>NUCLEOTIDE SEQUENCE</scope>
</reference>
<evidence type="ECO:0000313" key="1">
    <source>
        <dbReference type="EMBL" id="GFS83019.1"/>
    </source>
</evidence>
<proteinExistence type="predicted"/>
<gene>
    <name evidence="1" type="ORF">NPIL_492001</name>
</gene>
<dbReference type="EMBL" id="BMAW01003328">
    <property type="protein sequence ID" value="GFS83019.1"/>
    <property type="molecule type" value="Genomic_DNA"/>
</dbReference>
<evidence type="ECO:0000313" key="2">
    <source>
        <dbReference type="Proteomes" id="UP000887013"/>
    </source>
</evidence>
<organism evidence="1 2">
    <name type="scientific">Nephila pilipes</name>
    <name type="common">Giant wood spider</name>
    <name type="synonym">Nephila maculata</name>
    <dbReference type="NCBI Taxonomy" id="299642"/>
    <lineage>
        <taxon>Eukaryota</taxon>
        <taxon>Metazoa</taxon>
        <taxon>Ecdysozoa</taxon>
        <taxon>Arthropoda</taxon>
        <taxon>Chelicerata</taxon>
        <taxon>Arachnida</taxon>
        <taxon>Araneae</taxon>
        <taxon>Araneomorphae</taxon>
        <taxon>Entelegynae</taxon>
        <taxon>Araneoidea</taxon>
        <taxon>Nephilidae</taxon>
        <taxon>Nephila</taxon>
    </lineage>
</organism>
<name>A0A8X6MXJ8_NEPPI</name>
<dbReference type="Proteomes" id="UP000887013">
    <property type="component" value="Unassembled WGS sequence"/>
</dbReference>
<keyword evidence="2" id="KW-1185">Reference proteome</keyword>
<dbReference type="AlphaFoldDB" id="A0A8X6MXJ8"/>
<protein>
    <submittedName>
        <fullName evidence="1">Uncharacterized protein</fullName>
    </submittedName>
</protein>
<comment type="caution">
    <text evidence="1">The sequence shown here is derived from an EMBL/GenBank/DDBJ whole genome shotgun (WGS) entry which is preliminary data.</text>
</comment>
<accession>A0A8X6MXJ8</accession>